<evidence type="ECO:0000259" key="1">
    <source>
        <dbReference type="Pfam" id="PF00852"/>
    </source>
</evidence>
<dbReference type="SUPFAM" id="SSF53756">
    <property type="entry name" value="UDP-Glycosyltransferase/glycogen phosphorylase"/>
    <property type="match status" value="1"/>
</dbReference>
<dbReference type="GO" id="GO:0016757">
    <property type="term" value="F:glycosyltransferase activity"/>
    <property type="evidence" value="ECO:0007669"/>
    <property type="project" value="UniProtKB-KW"/>
</dbReference>
<dbReference type="OrthoDB" id="9791032at2"/>
<evidence type="ECO:0000259" key="2">
    <source>
        <dbReference type="Pfam" id="PF18025"/>
    </source>
</evidence>
<dbReference type="EMBL" id="PTJC01000006">
    <property type="protein sequence ID" value="PPK85875.1"/>
    <property type="molecule type" value="Genomic_DNA"/>
</dbReference>
<accession>A0A2S6I3Y8</accession>
<evidence type="ECO:0000313" key="3">
    <source>
        <dbReference type="EMBL" id="PPK85875.1"/>
    </source>
</evidence>
<reference evidence="3 4" key="1">
    <citation type="submission" date="2018-02" db="EMBL/GenBank/DDBJ databases">
        <title>Genomic Encyclopedia of Archaeal and Bacterial Type Strains, Phase II (KMG-II): from individual species to whole genera.</title>
        <authorList>
            <person name="Goeker M."/>
        </authorList>
    </citation>
    <scope>NUCLEOTIDE SEQUENCE [LARGE SCALE GENOMIC DNA]</scope>
    <source>
        <strain evidence="3 4">DSM 29526</strain>
    </source>
</reference>
<comment type="caution">
    <text evidence="3">The sequence shown here is derived from an EMBL/GenBank/DDBJ whole genome shotgun (WGS) entry which is preliminary data.</text>
</comment>
<gene>
    <name evidence="3" type="ORF">CLV84_2782</name>
</gene>
<dbReference type="InterPro" id="IPR055270">
    <property type="entry name" value="Glyco_tran_10_C"/>
</dbReference>
<dbReference type="Gene3D" id="3.40.50.11660">
    <property type="entry name" value="Glycosyl transferase family 10, C-terminal domain"/>
    <property type="match status" value="1"/>
</dbReference>
<dbReference type="RefSeq" id="WP_104420356.1">
    <property type="nucleotide sequence ID" value="NZ_PTJC01000006.1"/>
</dbReference>
<feature type="domain" description="Fucosyltransferase C-terminal" evidence="1">
    <location>
        <begin position="174"/>
        <end position="283"/>
    </location>
</feature>
<dbReference type="Pfam" id="PF18025">
    <property type="entry name" value="FucT_N"/>
    <property type="match status" value="1"/>
</dbReference>
<keyword evidence="4" id="KW-1185">Reference proteome</keyword>
<evidence type="ECO:0000313" key="4">
    <source>
        <dbReference type="Proteomes" id="UP000237662"/>
    </source>
</evidence>
<dbReference type="Proteomes" id="UP000237662">
    <property type="component" value="Unassembled WGS sequence"/>
</dbReference>
<feature type="domain" description="Alpha-(1,3)-fucosyltransferase FucT N-terminal" evidence="2">
    <location>
        <begin position="49"/>
        <end position="145"/>
    </location>
</feature>
<dbReference type="InterPro" id="IPR041058">
    <property type="entry name" value="FucT_N"/>
</dbReference>
<keyword evidence="3" id="KW-0328">Glycosyltransferase</keyword>
<keyword evidence="3" id="KW-0808">Transferase</keyword>
<sequence>MFRPLKQPVKNVVSGLIGEERLTAYNRYARQTAGAYYQHFLLRCYGRGFYNFWRVPSFRNTWFWRFLDRPRLAKLSKDRRIAFISVFGDPRLISRINADLRVFFTGENLDFHPSYRDHLFGSVDLSLGFDQLQRSDYLRFPIWLLLCFDPGMQLADITERLRQWDRNRLDLLQRPAMVASLVASHDPSGSRRRIADLFDQVGTVRYGGAFRNVGERVPPGQAYKHRFIRQYPFHICPENSQRPGYTTEKLFEAVAAGCIPIYRGAEGAVEPDIFNQDAIIAYSPGEETVFRQRLRSLRDDPHQLRDLRGIPPFRPDAAEHIYNFYLRLEEKLFDLLG</sequence>
<dbReference type="InterPro" id="IPR038577">
    <property type="entry name" value="GT10-like_C_sf"/>
</dbReference>
<name>A0A2S6I3Y8_9BACT</name>
<dbReference type="Pfam" id="PF00852">
    <property type="entry name" value="Glyco_transf_10"/>
    <property type="match status" value="1"/>
</dbReference>
<proteinExistence type="predicted"/>
<protein>
    <submittedName>
        <fullName evidence="3">Glycosyl transferase family 10 (Putative fucosyltransferase)</fullName>
    </submittedName>
</protein>
<dbReference type="AlphaFoldDB" id="A0A2S6I3Y8"/>
<organism evidence="3 4">
    <name type="scientific">Neolewinella xylanilytica</name>
    <dbReference type="NCBI Taxonomy" id="1514080"/>
    <lineage>
        <taxon>Bacteria</taxon>
        <taxon>Pseudomonadati</taxon>
        <taxon>Bacteroidota</taxon>
        <taxon>Saprospiria</taxon>
        <taxon>Saprospirales</taxon>
        <taxon>Lewinellaceae</taxon>
        <taxon>Neolewinella</taxon>
    </lineage>
</organism>